<protein>
    <submittedName>
        <fullName evidence="2">GNAT family N-acetyltransferase</fullName>
        <ecNumber evidence="2">2.3.1.-</ecNumber>
    </submittedName>
</protein>
<keyword evidence="2" id="KW-0012">Acyltransferase</keyword>
<feature type="domain" description="N-acetyltransferase" evidence="1">
    <location>
        <begin position="1"/>
        <end position="128"/>
    </location>
</feature>
<dbReference type="Pfam" id="PF00583">
    <property type="entry name" value="Acetyltransf_1"/>
    <property type="match status" value="1"/>
</dbReference>
<keyword evidence="3" id="KW-1185">Reference proteome</keyword>
<dbReference type="InterPro" id="IPR000182">
    <property type="entry name" value="GNAT_dom"/>
</dbReference>
<dbReference type="CDD" id="cd04301">
    <property type="entry name" value="NAT_SF"/>
    <property type="match status" value="1"/>
</dbReference>
<name>A0ABY8LFC8_9RHOB</name>
<sequence length="154" mass="16348">MELRCPGGEELRALYAAAFPDEDLTGLVAALAADPAVRHVCDGALEAHAALTPCRVGDAPVWLLGPVAVAPERQGRGRGRVLVTAALAAVRPDPVCVLGDPGFYGRFGFTREDAVAPPYALPEEWAPAWQAIRTGALSGKLRVPAVWRDSALWR</sequence>
<evidence type="ECO:0000313" key="2">
    <source>
        <dbReference type="EMBL" id="WGH78869.1"/>
    </source>
</evidence>
<dbReference type="Proteomes" id="UP001243420">
    <property type="component" value="Chromosome"/>
</dbReference>
<dbReference type="SUPFAM" id="SSF55729">
    <property type="entry name" value="Acyl-CoA N-acyltransferases (Nat)"/>
    <property type="match status" value="1"/>
</dbReference>
<organism evidence="2 3">
    <name type="scientific">Jannaschia ovalis</name>
    <dbReference type="NCBI Taxonomy" id="3038773"/>
    <lineage>
        <taxon>Bacteria</taxon>
        <taxon>Pseudomonadati</taxon>
        <taxon>Pseudomonadota</taxon>
        <taxon>Alphaproteobacteria</taxon>
        <taxon>Rhodobacterales</taxon>
        <taxon>Roseobacteraceae</taxon>
        <taxon>Jannaschia</taxon>
    </lineage>
</organism>
<gene>
    <name evidence="2" type="ORF">P8627_01000</name>
</gene>
<dbReference type="EC" id="2.3.1.-" evidence="2"/>
<evidence type="ECO:0000259" key="1">
    <source>
        <dbReference type="PROSITE" id="PS51186"/>
    </source>
</evidence>
<reference evidence="2 3" key="1">
    <citation type="submission" date="2023-04" db="EMBL/GenBank/DDBJ databases">
        <title>Jannaschia ovalis sp. nov., a marine bacterium isolated from sea tidal flat.</title>
        <authorList>
            <person name="Kwon D.Y."/>
            <person name="Kim J.-J."/>
        </authorList>
    </citation>
    <scope>NUCLEOTIDE SEQUENCE [LARGE SCALE GENOMIC DNA]</scope>
    <source>
        <strain evidence="2 3">GRR-S6-38</strain>
    </source>
</reference>
<dbReference type="Gene3D" id="3.40.630.30">
    <property type="match status" value="1"/>
</dbReference>
<dbReference type="RefSeq" id="WP_279965620.1">
    <property type="nucleotide sequence ID" value="NZ_CP122537.1"/>
</dbReference>
<proteinExistence type="predicted"/>
<evidence type="ECO:0000313" key="3">
    <source>
        <dbReference type="Proteomes" id="UP001243420"/>
    </source>
</evidence>
<keyword evidence="2" id="KW-0808">Transferase</keyword>
<accession>A0ABY8LFC8</accession>
<dbReference type="GO" id="GO:0016746">
    <property type="term" value="F:acyltransferase activity"/>
    <property type="evidence" value="ECO:0007669"/>
    <property type="project" value="UniProtKB-KW"/>
</dbReference>
<dbReference type="InterPro" id="IPR016181">
    <property type="entry name" value="Acyl_CoA_acyltransferase"/>
</dbReference>
<dbReference type="EMBL" id="CP122537">
    <property type="protein sequence ID" value="WGH78869.1"/>
    <property type="molecule type" value="Genomic_DNA"/>
</dbReference>
<dbReference type="PROSITE" id="PS51186">
    <property type="entry name" value="GNAT"/>
    <property type="match status" value="1"/>
</dbReference>